<feature type="transmembrane region" description="Helical" evidence="6">
    <location>
        <begin position="241"/>
        <end position="261"/>
    </location>
</feature>
<gene>
    <name evidence="8" type="ORF">GCM10012287_57100</name>
</gene>
<evidence type="ECO:0000313" key="9">
    <source>
        <dbReference type="Proteomes" id="UP000631535"/>
    </source>
</evidence>
<dbReference type="InterPro" id="IPR011020">
    <property type="entry name" value="HTTM-like"/>
</dbReference>
<sequence length="365" mass="39219">MLDGLGSARAALTERPVSLYAAAVLRGGYGFLFLALLLREFPHRDEMWGPGSAWTPALSAELSDETGFSSILALSDSPLYFEACYALAVVVTALFMLGWRTRATSVAFAVIVASFHSRAIFMTDGGDNLLLLMALYLCLTACGRRWSLDARRTRLRAASAGTKSPRVPAQLGIVRRQTTTVLHNCAMFVIAVQVAFLYGSAGLYKVQGSFWNDGTALHYVLNLDLFRPWPALSHMMDQQTMFIAIAGYMAVLIQVGFPFVLFSKAKYVVLPMLLGMHLMIAVLLGLPFFSGAMIVADAVFLSDGFFTFLAGLWGRAGRSALASRQSGASAELPGSVVPAQYRADGVTVGPESSAVRGTSGQVSSP</sequence>
<feature type="transmembrane region" description="Helical" evidence="6">
    <location>
        <begin position="79"/>
        <end position="99"/>
    </location>
</feature>
<feature type="transmembrane region" description="Helical" evidence="6">
    <location>
        <begin position="129"/>
        <end position="146"/>
    </location>
</feature>
<feature type="transmembrane region" description="Helical" evidence="6">
    <location>
        <begin position="294"/>
        <end position="314"/>
    </location>
</feature>
<dbReference type="EMBL" id="BMMP01000033">
    <property type="protein sequence ID" value="GGO58594.1"/>
    <property type="molecule type" value="Genomic_DNA"/>
</dbReference>
<proteinExistence type="predicted"/>
<evidence type="ECO:0000256" key="5">
    <source>
        <dbReference type="SAM" id="MobiDB-lite"/>
    </source>
</evidence>
<organism evidence="8 9">
    <name type="scientific">Streptomyces daqingensis</name>
    <dbReference type="NCBI Taxonomy" id="1472640"/>
    <lineage>
        <taxon>Bacteria</taxon>
        <taxon>Bacillati</taxon>
        <taxon>Actinomycetota</taxon>
        <taxon>Actinomycetes</taxon>
        <taxon>Kitasatosporales</taxon>
        <taxon>Streptomycetaceae</taxon>
        <taxon>Streptomyces</taxon>
    </lineage>
</organism>
<comment type="subcellular location">
    <subcellularLocation>
        <location evidence="1">Endomembrane system</location>
        <topology evidence="1">Multi-pass membrane protein</topology>
    </subcellularLocation>
</comment>
<feature type="transmembrane region" description="Helical" evidence="6">
    <location>
        <begin position="268"/>
        <end position="288"/>
    </location>
</feature>
<evidence type="ECO:0000313" key="8">
    <source>
        <dbReference type="EMBL" id="GGO58594.1"/>
    </source>
</evidence>
<reference evidence="9" key="1">
    <citation type="journal article" date="2019" name="Int. J. Syst. Evol. Microbiol.">
        <title>The Global Catalogue of Microorganisms (GCM) 10K type strain sequencing project: providing services to taxonomists for standard genome sequencing and annotation.</title>
        <authorList>
            <consortium name="The Broad Institute Genomics Platform"/>
            <consortium name="The Broad Institute Genome Sequencing Center for Infectious Disease"/>
            <person name="Wu L."/>
            <person name="Ma J."/>
        </authorList>
    </citation>
    <scope>NUCLEOTIDE SEQUENCE [LARGE SCALE GENOMIC DNA]</scope>
    <source>
        <strain evidence="9">CGMCC 4.7178</strain>
    </source>
</reference>
<evidence type="ECO:0000256" key="6">
    <source>
        <dbReference type="SAM" id="Phobius"/>
    </source>
</evidence>
<evidence type="ECO:0000256" key="1">
    <source>
        <dbReference type="ARBA" id="ARBA00004127"/>
    </source>
</evidence>
<feature type="domain" description="HTTM-like" evidence="7">
    <location>
        <begin position="14"/>
        <end position="305"/>
    </location>
</feature>
<feature type="transmembrane region" description="Helical" evidence="6">
    <location>
        <begin position="106"/>
        <end position="123"/>
    </location>
</feature>
<evidence type="ECO:0000256" key="4">
    <source>
        <dbReference type="ARBA" id="ARBA00023136"/>
    </source>
</evidence>
<feature type="transmembrane region" description="Helical" evidence="6">
    <location>
        <begin position="181"/>
        <end position="201"/>
    </location>
</feature>
<dbReference type="PANTHER" id="PTHR39535">
    <property type="entry name" value="SPORULATION-DELAYING PROTEIN SDPB"/>
    <property type="match status" value="1"/>
</dbReference>
<keyword evidence="4 6" id="KW-0472">Membrane</keyword>
<dbReference type="SMART" id="SM00752">
    <property type="entry name" value="HTTM"/>
    <property type="match status" value="1"/>
</dbReference>
<evidence type="ECO:0000256" key="2">
    <source>
        <dbReference type="ARBA" id="ARBA00022692"/>
    </source>
</evidence>
<dbReference type="InterPro" id="IPR052964">
    <property type="entry name" value="Sporulation_signal_mat"/>
</dbReference>
<evidence type="ECO:0000259" key="7">
    <source>
        <dbReference type="SMART" id="SM00752"/>
    </source>
</evidence>
<protein>
    <recommendedName>
        <fullName evidence="7">HTTM-like domain-containing protein</fullName>
    </recommendedName>
</protein>
<feature type="compositionally biased region" description="Polar residues" evidence="5">
    <location>
        <begin position="355"/>
        <end position="365"/>
    </location>
</feature>
<name>A0ABQ2MVL2_9ACTN</name>
<keyword evidence="9" id="KW-1185">Reference proteome</keyword>
<keyword evidence="3 6" id="KW-1133">Transmembrane helix</keyword>
<feature type="region of interest" description="Disordered" evidence="5">
    <location>
        <begin position="346"/>
        <end position="365"/>
    </location>
</feature>
<feature type="transmembrane region" description="Helical" evidence="6">
    <location>
        <begin position="17"/>
        <end position="38"/>
    </location>
</feature>
<evidence type="ECO:0000256" key="3">
    <source>
        <dbReference type="ARBA" id="ARBA00022989"/>
    </source>
</evidence>
<keyword evidence="2 6" id="KW-0812">Transmembrane</keyword>
<comment type="caution">
    <text evidence="8">The sequence shown here is derived from an EMBL/GenBank/DDBJ whole genome shotgun (WGS) entry which is preliminary data.</text>
</comment>
<dbReference type="PANTHER" id="PTHR39535:SF2">
    <property type="entry name" value="HTTM DOMAIN-CONTAINING PROTEIN"/>
    <property type="match status" value="1"/>
</dbReference>
<dbReference type="Proteomes" id="UP000631535">
    <property type="component" value="Unassembled WGS sequence"/>
</dbReference>
<accession>A0ABQ2MVL2</accession>